<name>A0ABW2CQA5_9ACTN</name>
<comment type="caution">
    <text evidence="4">The sequence shown here is derived from an EMBL/GenBank/DDBJ whole genome shotgun (WGS) entry which is preliminary data.</text>
</comment>
<dbReference type="InterPro" id="IPR025164">
    <property type="entry name" value="Toastrack_DUF4097"/>
</dbReference>
<keyword evidence="5" id="KW-1185">Reference proteome</keyword>
<feature type="compositionally biased region" description="Low complexity" evidence="1">
    <location>
        <begin position="22"/>
        <end position="40"/>
    </location>
</feature>
<proteinExistence type="predicted"/>
<evidence type="ECO:0000313" key="4">
    <source>
        <dbReference type="EMBL" id="MFC6883999.1"/>
    </source>
</evidence>
<dbReference type="Pfam" id="PF13349">
    <property type="entry name" value="DUF4097"/>
    <property type="match status" value="1"/>
</dbReference>
<feature type="transmembrane region" description="Helical" evidence="2">
    <location>
        <begin position="55"/>
        <end position="77"/>
    </location>
</feature>
<dbReference type="Gene3D" id="2.160.20.120">
    <property type="match status" value="1"/>
</dbReference>
<gene>
    <name evidence="4" type="ORF">ACFQKB_29860</name>
</gene>
<accession>A0ABW2CQA5</accession>
<keyword evidence="2" id="KW-0472">Membrane</keyword>
<evidence type="ECO:0000256" key="1">
    <source>
        <dbReference type="SAM" id="MobiDB-lite"/>
    </source>
</evidence>
<protein>
    <submittedName>
        <fullName evidence="4">DUF4097 family beta strand repeat-containing protein</fullName>
    </submittedName>
</protein>
<keyword evidence="2" id="KW-1133">Transmembrane helix</keyword>
<feature type="domain" description="DUF4097" evidence="3">
    <location>
        <begin position="176"/>
        <end position="261"/>
    </location>
</feature>
<evidence type="ECO:0000259" key="3">
    <source>
        <dbReference type="Pfam" id="PF13349"/>
    </source>
</evidence>
<keyword evidence="2" id="KW-0812">Transmembrane</keyword>
<feature type="region of interest" description="Disordered" evidence="1">
    <location>
        <begin position="1"/>
        <end position="47"/>
    </location>
</feature>
<organism evidence="4 5">
    <name type="scientific">Actinomadura yumaensis</name>
    <dbReference type="NCBI Taxonomy" id="111807"/>
    <lineage>
        <taxon>Bacteria</taxon>
        <taxon>Bacillati</taxon>
        <taxon>Actinomycetota</taxon>
        <taxon>Actinomycetes</taxon>
        <taxon>Streptosporangiales</taxon>
        <taxon>Thermomonosporaceae</taxon>
        <taxon>Actinomadura</taxon>
    </lineage>
</organism>
<evidence type="ECO:0000256" key="2">
    <source>
        <dbReference type="SAM" id="Phobius"/>
    </source>
</evidence>
<dbReference type="Proteomes" id="UP001596380">
    <property type="component" value="Unassembled WGS sequence"/>
</dbReference>
<sequence length="310" mass="31744">MTRRPGAPGAPGAPPAPEGLDATDVTGSSGSSGSSGADGADGADGVGKARPRRRAVWIVLAALTAFVLVVPTCLQLFGQAVKRSESSSRTFRQPFDEVRLDVGDASVALGPGRAGEATVHQKLSWALSKPTVDVGVVGRSLVVEFSCDGRSELFESEECGADLDLRVPPGVRIWATSGSGEVQVRGLTGELDLRAGSGDVRLAHVSGRLSVRVGSGQVKGTGITSPKVSGRVRSGELDLAFAEPPRSVGVEAGSGSLRLGLPRGSSYRVLGWTGAGSSHLNKALVDDRASSVLSLRSGSGSTWVDYADAD</sequence>
<reference evidence="5" key="1">
    <citation type="journal article" date="2019" name="Int. J. Syst. Evol. Microbiol.">
        <title>The Global Catalogue of Microorganisms (GCM) 10K type strain sequencing project: providing services to taxonomists for standard genome sequencing and annotation.</title>
        <authorList>
            <consortium name="The Broad Institute Genomics Platform"/>
            <consortium name="The Broad Institute Genome Sequencing Center for Infectious Disease"/>
            <person name="Wu L."/>
            <person name="Ma J."/>
        </authorList>
    </citation>
    <scope>NUCLEOTIDE SEQUENCE [LARGE SCALE GENOMIC DNA]</scope>
    <source>
        <strain evidence="5">JCM 3369</strain>
    </source>
</reference>
<evidence type="ECO:0000313" key="5">
    <source>
        <dbReference type="Proteomes" id="UP001596380"/>
    </source>
</evidence>
<dbReference type="RefSeq" id="WP_160823271.1">
    <property type="nucleotide sequence ID" value="NZ_JBHSXS010000023.1"/>
</dbReference>
<dbReference type="EMBL" id="JBHSXS010000023">
    <property type="protein sequence ID" value="MFC6883999.1"/>
    <property type="molecule type" value="Genomic_DNA"/>
</dbReference>